<name>A0A165J1P6_9BASI</name>
<evidence type="ECO:0000313" key="2">
    <source>
        <dbReference type="Proteomes" id="UP000076842"/>
    </source>
</evidence>
<dbReference type="GO" id="GO:0051537">
    <property type="term" value="F:2 iron, 2 sulfur cluster binding"/>
    <property type="evidence" value="ECO:0007669"/>
    <property type="project" value="InterPro"/>
</dbReference>
<reference evidence="1 2" key="1">
    <citation type="journal article" date="2016" name="Mol. Biol. Evol.">
        <title>Comparative Genomics of Early-Diverging Mushroom-Forming Fungi Provides Insights into the Origins of Lignocellulose Decay Capabilities.</title>
        <authorList>
            <person name="Nagy L.G."/>
            <person name="Riley R."/>
            <person name="Tritt A."/>
            <person name="Adam C."/>
            <person name="Daum C."/>
            <person name="Floudas D."/>
            <person name="Sun H."/>
            <person name="Yadav J.S."/>
            <person name="Pangilinan J."/>
            <person name="Larsson K.H."/>
            <person name="Matsuura K."/>
            <person name="Barry K."/>
            <person name="Labutti K."/>
            <person name="Kuo R."/>
            <person name="Ohm R.A."/>
            <person name="Bhattacharya S.S."/>
            <person name="Shirouzu T."/>
            <person name="Yoshinaga Y."/>
            <person name="Martin F.M."/>
            <person name="Grigoriev I.V."/>
            <person name="Hibbett D.S."/>
        </authorList>
    </citation>
    <scope>NUCLEOTIDE SEQUENCE [LARGE SCALE GENOMIC DNA]</scope>
    <source>
        <strain evidence="1 2">HHB12733</strain>
    </source>
</reference>
<dbReference type="InterPro" id="IPR013083">
    <property type="entry name" value="Znf_RING/FYVE/PHD"/>
</dbReference>
<gene>
    <name evidence="1" type="ORF">CALCODRAFT_428112</name>
</gene>
<dbReference type="PROSITE" id="PS00197">
    <property type="entry name" value="2FE2S_FER_1"/>
    <property type="match status" value="1"/>
</dbReference>
<accession>A0A165J1P6</accession>
<dbReference type="Gene3D" id="3.30.40.10">
    <property type="entry name" value="Zinc/RING finger domain, C3HC4 (zinc finger)"/>
    <property type="match status" value="1"/>
</dbReference>
<dbReference type="SUPFAM" id="SSF57850">
    <property type="entry name" value="RING/U-box"/>
    <property type="match status" value="1"/>
</dbReference>
<dbReference type="InParanoid" id="A0A165J1P6"/>
<evidence type="ECO:0000313" key="1">
    <source>
        <dbReference type="EMBL" id="KZT61254.1"/>
    </source>
</evidence>
<protein>
    <recommendedName>
        <fullName evidence="3">RING-type domain-containing protein</fullName>
    </recommendedName>
</protein>
<proteinExistence type="predicted"/>
<dbReference type="STRING" id="1353952.A0A165J1P6"/>
<keyword evidence="2" id="KW-1185">Reference proteome</keyword>
<dbReference type="AlphaFoldDB" id="A0A165J1P6"/>
<organism evidence="1 2">
    <name type="scientific">Calocera cornea HHB12733</name>
    <dbReference type="NCBI Taxonomy" id="1353952"/>
    <lineage>
        <taxon>Eukaryota</taxon>
        <taxon>Fungi</taxon>
        <taxon>Dikarya</taxon>
        <taxon>Basidiomycota</taxon>
        <taxon>Agaricomycotina</taxon>
        <taxon>Dacrymycetes</taxon>
        <taxon>Dacrymycetales</taxon>
        <taxon>Dacrymycetaceae</taxon>
        <taxon>Calocera</taxon>
    </lineage>
</organism>
<dbReference type="Proteomes" id="UP000076842">
    <property type="component" value="Unassembled WGS sequence"/>
</dbReference>
<evidence type="ECO:0008006" key="3">
    <source>
        <dbReference type="Google" id="ProtNLM"/>
    </source>
</evidence>
<dbReference type="EMBL" id="KV423924">
    <property type="protein sequence ID" value="KZT61254.1"/>
    <property type="molecule type" value="Genomic_DNA"/>
</dbReference>
<dbReference type="OrthoDB" id="6105938at2759"/>
<sequence>SVGCHLTNPCGHAACGSCSTKWAANNKSKPTCFACRAPMNRSTPVIPGLIIDSLIEKQINLLAENGDDEWLEHGANRKEWEQRKACVHPPCIRI</sequence>
<dbReference type="InterPro" id="IPR006058">
    <property type="entry name" value="2Fe2S_fd_BS"/>
</dbReference>
<feature type="non-terminal residue" evidence="1">
    <location>
        <position position="1"/>
    </location>
</feature>